<reference evidence="1 2" key="1">
    <citation type="submission" date="2023-07" db="EMBL/GenBank/DDBJ databases">
        <title>Sorghum-associated microbial communities from plants grown in Nebraska, USA.</title>
        <authorList>
            <person name="Schachtman D."/>
        </authorList>
    </citation>
    <scope>NUCLEOTIDE SEQUENCE [LARGE SCALE GENOMIC DNA]</scope>
    <source>
        <strain evidence="1 2">3262</strain>
    </source>
</reference>
<sequence>MKIEDLSLLMLNAVNTGVANAVAESGAISSLISKADAYRLYGRSNVDRWLTEQLISPLTVPGKSSKKFLDRTKLDSVAAASNRHTYLPVADRKL</sequence>
<comment type="caution">
    <text evidence="1">The sequence shown here is derived from an EMBL/GenBank/DDBJ whole genome shotgun (WGS) entry which is preliminary data.</text>
</comment>
<dbReference type="EMBL" id="JAVDUU010000003">
    <property type="protein sequence ID" value="MDR6943690.1"/>
    <property type="molecule type" value="Genomic_DNA"/>
</dbReference>
<protein>
    <submittedName>
        <fullName evidence="1">Uncharacterized protein</fullName>
    </submittedName>
</protein>
<dbReference type="Proteomes" id="UP001247620">
    <property type="component" value="Unassembled WGS sequence"/>
</dbReference>
<keyword evidence="2" id="KW-1185">Reference proteome</keyword>
<evidence type="ECO:0000313" key="2">
    <source>
        <dbReference type="Proteomes" id="UP001247620"/>
    </source>
</evidence>
<gene>
    <name evidence="1" type="ORF">J2W55_003543</name>
</gene>
<organism evidence="1 2">
    <name type="scientific">Mucilaginibacter pocheonensis</name>
    <dbReference type="NCBI Taxonomy" id="398050"/>
    <lineage>
        <taxon>Bacteria</taxon>
        <taxon>Pseudomonadati</taxon>
        <taxon>Bacteroidota</taxon>
        <taxon>Sphingobacteriia</taxon>
        <taxon>Sphingobacteriales</taxon>
        <taxon>Sphingobacteriaceae</taxon>
        <taxon>Mucilaginibacter</taxon>
    </lineage>
</organism>
<name>A0ABU1TE54_9SPHI</name>
<dbReference type="RefSeq" id="WP_310098410.1">
    <property type="nucleotide sequence ID" value="NZ_JAVDUU010000003.1"/>
</dbReference>
<proteinExistence type="predicted"/>
<accession>A0ABU1TE54</accession>
<evidence type="ECO:0000313" key="1">
    <source>
        <dbReference type="EMBL" id="MDR6943690.1"/>
    </source>
</evidence>